<dbReference type="EMBL" id="CZCU02000111">
    <property type="protein sequence ID" value="VXD15203.1"/>
    <property type="molecule type" value="Genomic_DNA"/>
</dbReference>
<dbReference type="Proteomes" id="UP000184550">
    <property type="component" value="Unassembled WGS sequence"/>
</dbReference>
<dbReference type="CDD" id="cd00200">
    <property type="entry name" value="WD40"/>
    <property type="match status" value="1"/>
</dbReference>
<dbReference type="OrthoDB" id="529475at2"/>
<sequence length="1310" mass="144550">MDYSRLVRLNRPLLAGTALVGLCSIVTGGVAGSAAGLAVPVLAGFSNFFAGMTGNNLGTLIDRFRNSSDVLRNEDIAKAAGRTVAKALMEKISPNYSDKESLDDFANQIEEYWVQWAEQAKTLNLFETLQEDQLYQIFSQQPEQFTEYQVLPEEEWREVVTWLFQQGCERGVLGDTLENYQDVIRDLAAELATNFNKHLRQVLKDDANNGGQAFVGMLFDLHGATLAKVDEIRDYLPEIATRQDMRRVLAAISQLQRPNPPAPATPWHGLGAVDTVPQLPPHFLPRPEDIAALKQRLLTPTNQTLVMTGQAQKVGLQGMGGLGKTVLSAALGRDNEVRRQFPDGIIWLTVGINPDCIALYQRIATTLGETSAYQEGEPQWNAYLSNLLREKRCLLVLDDVWLQREAERFVAVLGPDCRLLLTTRDARLIAGLGANGYELGMLDDTQGRQLLANWARVPVEMLPPEVAAVIDHCGNLPLALKLAGAQVGMGNSWADLVTALDAADLHFLDHPDGSIYKVIETSVEQLAAPLRQAYLDLGIVAPDVEVSEAALVKLWGRRGEVPDYRLRQGLTELAQRGLVFVSGESPSRWMSLHDVPQKYLREQVQNPVALHRDWLRSYGGGKFPWTGAEVAAEVYLYQQALYHFREAGEIEAFRRLLWDFDWLQGKLEATDIRALLADFEAVTVGESRDSGLKRLEGALRLSAHVLEQDSSQLAGQLWGRLLSFVDSPQPYRYFWERIPLIGKYLPKYGSNFQAKTFPGISQLLTEAQQYQRKHWIRPIFPNLTPPGGPLIRTLSGHSDSVSALAITPDGQRVVSGSKDKTLKVWNLTIGKEEHTLSGHSDSVSALAITPDGQRVVSSSKDKTLKVWNLTTGKEERTLSGHGDSVYAFAITPDGQRVVSTSSLDKILKLWNLATGSVELEISIGGLVTAMALTPDGRQVVLTSVQRDLAVDKTGQWFSTNVLALWDLTTGKRLAYFRHSDWLLRVAITPDGQQIISGSRDTNLILWQLVTDSEVGKPAYDNSLLKARLVNELRITPNGERVVSASGDKTLKLWNLKTAKYIRTITTYPGPVETVAITPNGKRTVSGTLASFEEMKLCSLRTNRVIKSFGHPSKCLKITPNGKKVIAESDKNITIWNLRTGKKVATFTGHTDQITSIAITPNGRRVVSASKDKTLKLWELDTGAELATFLGHDDSVWSLGITPDGKRVVSGSKDKTLKIWDLETAEIVATFTGHSDEITSIAITPDGKRVISTSRDKTLKLWDLDTGVVIASFTVDGSLLCCTIAPDGVTVLASDWLLGQVHFLRLEGLRG</sequence>
<dbReference type="InterPro" id="IPR036322">
    <property type="entry name" value="WD40_repeat_dom_sf"/>
</dbReference>
<evidence type="ECO:0000256" key="2">
    <source>
        <dbReference type="ARBA" id="ARBA00022737"/>
    </source>
</evidence>
<dbReference type="Pfam" id="PF17908">
    <property type="entry name" value="APAF1_C"/>
    <property type="match status" value="1"/>
</dbReference>
<dbReference type="PRINTS" id="PR00320">
    <property type="entry name" value="GPROTEINBRPT"/>
</dbReference>
<keyword evidence="1 3" id="KW-0853">WD repeat</keyword>
<evidence type="ECO:0000259" key="5">
    <source>
        <dbReference type="Pfam" id="PF17908"/>
    </source>
</evidence>
<dbReference type="Gene3D" id="3.40.50.300">
    <property type="entry name" value="P-loop containing nucleotide triphosphate hydrolases"/>
    <property type="match status" value="1"/>
</dbReference>
<keyword evidence="7" id="KW-1185">Reference proteome</keyword>
<dbReference type="InterPro" id="IPR041452">
    <property type="entry name" value="APAF1_C"/>
</dbReference>
<comment type="caution">
    <text evidence="6">The sequence shown here is derived from an EMBL/GenBank/DDBJ whole genome shotgun (WGS) entry which is preliminary data.</text>
</comment>
<dbReference type="Pfam" id="PF00400">
    <property type="entry name" value="WD40"/>
    <property type="match status" value="8"/>
</dbReference>
<dbReference type="InterPro" id="IPR027417">
    <property type="entry name" value="P-loop_NTPase"/>
</dbReference>
<protein>
    <submittedName>
        <fullName evidence="6">WD-40 repeat protein</fullName>
    </submittedName>
</protein>
<feature type="repeat" description="WD" evidence="3">
    <location>
        <begin position="878"/>
        <end position="920"/>
    </location>
</feature>
<dbReference type="SMART" id="SM00320">
    <property type="entry name" value="WD40"/>
    <property type="match status" value="10"/>
</dbReference>
<dbReference type="PROSITE" id="PS50294">
    <property type="entry name" value="WD_REPEATS_REGION"/>
    <property type="match status" value="7"/>
</dbReference>
<dbReference type="PANTHER" id="PTHR19879">
    <property type="entry name" value="TRANSCRIPTION INITIATION FACTOR TFIID"/>
    <property type="match status" value="1"/>
</dbReference>
<dbReference type="InterPro" id="IPR019775">
    <property type="entry name" value="WD40_repeat_CS"/>
</dbReference>
<feature type="domain" description="APAF-1 helical" evidence="5">
    <location>
        <begin position="631"/>
        <end position="710"/>
    </location>
</feature>
<dbReference type="PROSITE" id="PS00678">
    <property type="entry name" value="WD_REPEATS_1"/>
    <property type="match status" value="7"/>
</dbReference>
<reference evidence="6" key="1">
    <citation type="submission" date="2019-10" db="EMBL/GenBank/DDBJ databases">
        <authorList>
            <consortium name="Genoscope - CEA"/>
            <person name="William W."/>
        </authorList>
    </citation>
    <scope>NUCLEOTIDE SEQUENCE [LARGE SCALE GENOMIC DNA]</scope>
    <source>
        <strain evidence="6">BBR_PRJEB10992</strain>
    </source>
</reference>
<dbReference type="Gene3D" id="1.10.8.430">
    <property type="entry name" value="Helical domain of apoptotic protease-activating factors"/>
    <property type="match status" value="1"/>
</dbReference>
<dbReference type="Pfam" id="PF00931">
    <property type="entry name" value="NB-ARC"/>
    <property type="match status" value="1"/>
</dbReference>
<keyword evidence="2" id="KW-0677">Repeat</keyword>
<feature type="repeat" description="WD" evidence="3">
    <location>
        <begin position="1230"/>
        <end position="1271"/>
    </location>
</feature>
<dbReference type="Gene3D" id="2.130.10.10">
    <property type="entry name" value="YVTN repeat-like/Quinoprotein amine dehydrogenase"/>
    <property type="match status" value="5"/>
</dbReference>
<accession>A0A7Z9BQU3</accession>
<gene>
    <name evidence="6" type="ORF">PL8927_380098</name>
</gene>
<feature type="repeat" description="WD" evidence="3">
    <location>
        <begin position="975"/>
        <end position="1016"/>
    </location>
</feature>
<feature type="repeat" description="WD" evidence="3">
    <location>
        <begin position="1188"/>
        <end position="1229"/>
    </location>
</feature>
<feature type="repeat" description="WD" evidence="3">
    <location>
        <begin position="1029"/>
        <end position="1063"/>
    </location>
</feature>
<organism evidence="6 7">
    <name type="scientific">Planktothrix serta PCC 8927</name>
    <dbReference type="NCBI Taxonomy" id="671068"/>
    <lineage>
        <taxon>Bacteria</taxon>
        <taxon>Bacillati</taxon>
        <taxon>Cyanobacteriota</taxon>
        <taxon>Cyanophyceae</taxon>
        <taxon>Oscillatoriophycideae</taxon>
        <taxon>Oscillatoriales</taxon>
        <taxon>Microcoleaceae</taxon>
        <taxon>Planktothrix</taxon>
    </lineage>
</organism>
<proteinExistence type="predicted"/>
<feature type="repeat" description="WD" evidence="3">
    <location>
        <begin position="794"/>
        <end position="835"/>
    </location>
</feature>
<dbReference type="InterPro" id="IPR001680">
    <property type="entry name" value="WD40_rpt"/>
</dbReference>
<feature type="repeat" description="WD" evidence="3">
    <location>
        <begin position="836"/>
        <end position="877"/>
    </location>
</feature>
<evidence type="ECO:0000256" key="3">
    <source>
        <dbReference type="PROSITE-ProRule" id="PRU00221"/>
    </source>
</evidence>
<dbReference type="GO" id="GO:0005829">
    <property type="term" value="C:cytosol"/>
    <property type="evidence" value="ECO:0007669"/>
    <property type="project" value="UniProtKB-ARBA"/>
</dbReference>
<evidence type="ECO:0000259" key="4">
    <source>
        <dbReference type="Pfam" id="PF00931"/>
    </source>
</evidence>
<dbReference type="Gene3D" id="1.10.10.10">
    <property type="entry name" value="Winged helix-like DNA-binding domain superfamily/Winged helix DNA-binding domain"/>
    <property type="match status" value="1"/>
</dbReference>
<dbReference type="InterPro" id="IPR042197">
    <property type="entry name" value="Apaf_helical"/>
</dbReference>
<dbReference type="InterPro" id="IPR011047">
    <property type="entry name" value="Quinoprotein_ADH-like_sf"/>
</dbReference>
<dbReference type="InterPro" id="IPR015943">
    <property type="entry name" value="WD40/YVTN_repeat-like_dom_sf"/>
</dbReference>
<dbReference type="PRINTS" id="PR00364">
    <property type="entry name" value="DISEASERSIST"/>
</dbReference>
<feature type="repeat" description="WD" evidence="3">
    <location>
        <begin position="1146"/>
        <end position="1187"/>
    </location>
</feature>
<dbReference type="InterPro" id="IPR020472">
    <property type="entry name" value="WD40_PAC1"/>
</dbReference>
<dbReference type="RefSeq" id="WP_083619372.1">
    <property type="nucleotide sequence ID" value="NZ_LR734855.1"/>
</dbReference>
<dbReference type="InterPro" id="IPR036388">
    <property type="entry name" value="WH-like_DNA-bd_sf"/>
</dbReference>
<feature type="domain" description="NB-ARC" evidence="4">
    <location>
        <begin position="302"/>
        <end position="450"/>
    </location>
</feature>
<name>A0A7Z9BQU3_9CYAN</name>
<evidence type="ECO:0000313" key="6">
    <source>
        <dbReference type="EMBL" id="VXD15203.1"/>
    </source>
</evidence>
<dbReference type="SUPFAM" id="SSF50978">
    <property type="entry name" value="WD40 repeat-like"/>
    <property type="match status" value="1"/>
</dbReference>
<dbReference type="PANTHER" id="PTHR19879:SF9">
    <property type="entry name" value="TRANSCRIPTION INITIATION FACTOR TFIID SUBUNIT 5"/>
    <property type="match status" value="1"/>
</dbReference>
<dbReference type="InterPro" id="IPR002182">
    <property type="entry name" value="NB-ARC"/>
</dbReference>
<evidence type="ECO:0000256" key="1">
    <source>
        <dbReference type="ARBA" id="ARBA00022574"/>
    </source>
</evidence>
<evidence type="ECO:0000313" key="7">
    <source>
        <dbReference type="Proteomes" id="UP000184550"/>
    </source>
</evidence>
<dbReference type="PROSITE" id="PS50082">
    <property type="entry name" value="WD_REPEATS_2"/>
    <property type="match status" value="8"/>
</dbReference>
<dbReference type="Gene3D" id="1.25.40.370">
    <property type="match status" value="1"/>
</dbReference>
<dbReference type="GO" id="GO:0043531">
    <property type="term" value="F:ADP binding"/>
    <property type="evidence" value="ECO:0007669"/>
    <property type="project" value="InterPro"/>
</dbReference>
<dbReference type="SUPFAM" id="SSF52540">
    <property type="entry name" value="P-loop containing nucleoside triphosphate hydrolases"/>
    <property type="match status" value="1"/>
</dbReference>
<dbReference type="SUPFAM" id="SSF50998">
    <property type="entry name" value="Quinoprotein alcohol dehydrogenase-like"/>
    <property type="match status" value="1"/>
</dbReference>